<proteinExistence type="predicted"/>
<keyword evidence="4" id="KW-1185">Reference proteome</keyword>
<protein>
    <recommendedName>
        <fullName evidence="5">Regulator of chromosome condensation 1/beta-lactamase-inhibitor protein II</fullName>
    </recommendedName>
</protein>
<evidence type="ECO:0000313" key="4">
    <source>
        <dbReference type="Proteomes" id="UP000688137"/>
    </source>
</evidence>
<comment type="caution">
    <text evidence="3">The sequence shown here is derived from an EMBL/GenBank/DDBJ whole genome shotgun (WGS) entry which is preliminary data.</text>
</comment>
<dbReference type="Pfam" id="PF00415">
    <property type="entry name" value="RCC1"/>
    <property type="match status" value="2"/>
</dbReference>
<dbReference type="EMBL" id="CAJJDM010000118">
    <property type="protein sequence ID" value="CAD8101323.1"/>
    <property type="molecule type" value="Genomic_DNA"/>
</dbReference>
<sequence length="671" mass="78914">MVVVQIKVVFFIGRTDLVYSKPVGSVNHIPLDAKIIKLYGSFRSFFLFGDKDDIWVFGDNSHGQLGLGEISDVQKKPQKLECNYSLISCSETYTYAYYQDRLYYWGENNFSCSQFKGKCLRGKYVSVKSVNQLNAQNERFYYISNGDLYGQGFTSLLGVKMNVVSTVKPVLIMNKVRKIACSNTHSLVLDENNWVYSWGNGKNGELGLQMAGYSFQTFVQCPTRIMQLEDIQDVQCGMSYSLVLNQEGVMYEWGSGLQNMSFEDALRIKEVQIPNTYSNIRKIEVALKQAACVDQLGRLYQWNVKNPNPQYVKTGFRCEQFICGDDIVLFIGNEQAYRVSEHFKQQIKDRVQKYKEYVEMKNNKIRNMYYDENKKTKCLQEINSKILDQQVKQMRPEDFLYTRLQRKQSMYVQQLKRRSTMMVPEEFREGQNSIYKKRSSTTRLEMVKEKINIVKQFKVQDKMRESAKEVKSLKESWEVFRKLSQDSETRTQQRTKIPLNILNTKLYQAIEIDKVSDLILESERLNPLYIPYQGQIVKSQPICQREQNIKSQPGSQRESRQIIKSQTVTESRQIVKSQPTTQREYIDDQSHNEFIESPDIMKYEYVKRIHNGYHEKLLMDNLMTKEQCFLPIKWKRLKDDTKIFQGKYQKMQERLLKQQREAKKMIKISDA</sequence>
<evidence type="ECO:0008006" key="5">
    <source>
        <dbReference type="Google" id="ProtNLM"/>
    </source>
</evidence>
<evidence type="ECO:0000313" key="3">
    <source>
        <dbReference type="EMBL" id="CAD8101323.1"/>
    </source>
</evidence>
<dbReference type="PROSITE" id="PS50012">
    <property type="entry name" value="RCC1_3"/>
    <property type="match status" value="2"/>
</dbReference>
<dbReference type="InterPro" id="IPR051625">
    <property type="entry name" value="Signaling_Regulatory_Domain"/>
</dbReference>
<evidence type="ECO:0000256" key="2">
    <source>
        <dbReference type="PROSITE-ProRule" id="PRU00235"/>
    </source>
</evidence>
<dbReference type="InterPro" id="IPR000408">
    <property type="entry name" value="Reg_chr_condens"/>
</dbReference>
<dbReference type="OMA" id="RCEQFIC"/>
<dbReference type="PANTHER" id="PTHR22872">
    <property type="entry name" value="BTK-BINDING PROTEIN-RELATED"/>
    <property type="match status" value="1"/>
</dbReference>
<organism evidence="3 4">
    <name type="scientific">Paramecium primaurelia</name>
    <dbReference type="NCBI Taxonomy" id="5886"/>
    <lineage>
        <taxon>Eukaryota</taxon>
        <taxon>Sar</taxon>
        <taxon>Alveolata</taxon>
        <taxon>Ciliophora</taxon>
        <taxon>Intramacronucleata</taxon>
        <taxon>Oligohymenophorea</taxon>
        <taxon>Peniculida</taxon>
        <taxon>Parameciidae</taxon>
        <taxon>Paramecium</taxon>
    </lineage>
</organism>
<accession>A0A8S1PF48</accession>
<dbReference type="Proteomes" id="UP000688137">
    <property type="component" value="Unassembled WGS sequence"/>
</dbReference>
<name>A0A8S1PF48_PARPR</name>
<keyword evidence="1" id="KW-0677">Repeat</keyword>
<reference evidence="3" key="1">
    <citation type="submission" date="2021-01" db="EMBL/GenBank/DDBJ databases">
        <authorList>
            <consortium name="Genoscope - CEA"/>
            <person name="William W."/>
        </authorList>
    </citation>
    <scope>NUCLEOTIDE SEQUENCE</scope>
</reference>
<feature type="repeat" description="RCC1" evidence="2">
    <location>
        <begin position="193"/>
        <end position="247"/>
    </location>
</feature>
<dbReference type="AlphaFoldDB" id="A0A8S1PF48"/>
<evidence type="ECO:0000256" key="1">
    <source>
        <dbReference type="ARBA" id="ARBA00022737"/>
    </source>
</evidence>
<feature type="repeat" description="RCC1" evidence="2">
    <location>
        <begin position="52"/>
        <end position="100"/>
    </location>
</feature>
<gene>
    <name evidence="3" type="ORF">PPRIM_AZ9-3.1.T1150054</name>
</gene>